<keyword evidence="6" id="KW-0227">DNA damage</keyword>
<dbReference type="PANTHER" id="PTHR10815:SF5">
    <property type="entry name" value="METHYLATED-DNA--PROTEIN-CYSTEINE METHYLTRANSFERASE"/>
    <property type="match status" value="1"/>
</dbReference>
<evidence type="ECO:0000259" key="9">
    <source>
        <dbReference type="Pfam" id="PF01035"/>
    </source>
</evidence>
<dbReference type="Gene3D" id="3.30.160.70">
    <property type="entry name" value="Methylated DNA-protein cysteine methyltransferase domain"/>
    <property type="match status" value="1"/>
</dbReference>
<evidence type="ECO:0000259" key="10">
    <source>
        <dbReference type="Pfam" id="PF02870"/>
    </source>
</evidence>
<comment type="catalytic activity">
    <reaction evidence="1">
        <text>a 4-O-methyl-thymidine in DNA + L-cysteinyl-[protein] = a thymidine in DNA + S-methyl-L-cysteinyl-[protein]</text>
        <dbReference type="Rhea" id="RHEA:53428"/>
        <dbReference type="Rhea" id="RHEA-COMP:10131"/>
        <dbReference type="Rhea" id="RHEA-COMP:10132"/>
        <dbReference type="Rhea" id="RHEA-COMP:13555"/>
        <dbReference type="Rhea" id="RHEA-COMP:13556"/>
        <dbReference type="ChEBI" id="CHEBI:29950"/>
        <dbReference type="ChEBI" id="CHEBI:82612"/>
        <dbReference type="ChEBI" id="CHEBI:137386"/>
        <dbReference type="ChEBI" id="CHEBI:137387"/>
        <dbReference type="EC" id="2.1.1.63"/>
    </reaction>
</comment>
<name>A0A1G9R430_9BACT</name>
<dbReference type="InterPro" id="IPR036217">
    <property type="entry name" value="MethylDNA_cys_MeTrfase_DNAb"/>
</dbReference>
<comment type="similarity">
    <text evidence="2">Belongs to the MGMT family.</text>
</comment>
<dbReference type="EC" id="2.1.1.63" evidence="3"/>
<dbReference type="PANTHER" id="PTHR10815">
    <property type="entry name" value="METHYLATED-DNA--PROTEIN-CYSTEINE METHYLTRANSFERASE"/>
    <property type="match status" value="1"/>
</dbReference>
<keyword evidence="5 11" id="KW-0808">Transferase</keyword>
<gene>
    <name evidence="11" type="ORF">SAMN05660860_02002</name>
</gene>
<dbReference type="InterPro" id="IPR036631">
    <property type="entry name" value="MGMT_N_sf"/>
</dbReference>
<dbReference type="Pfam" id="PF01035">
    <property type="entry name" value="DNA_binding_1"/>
    <property type="match status" value="1"/>
</dbReference>
<sequence length="182" mass="20400">MDPNAQGEKLFYHIFSTPVGWLGLVGGPRGLVDIQMHTTREAVSDSVNLRFPLAHEELSGVLVDARTQLLEYFAGKRERFNLPLDWRRLSDFQRRVLRHLQQLPFAELTTYGEMARQVGAPRAARAIGAVMAVNPFVIVVPCHRVLGRGGRMTGYSGGAGIASKQWLLDFERRSLRNDGDNQ</sequence>
<keyword evidence="4 11" id="KW-0489">Methyltransferase</keyword>
<dbReference type="EMBL" id="FNGU01000004">
    <property type="protein sequence ID" value="SDM17597.1"/>
    <property type="molecule type" value="Genomic_DNA"/>
</dbReference>
<evidence type="ECO:0000256" key="4">
    <source>
        <dbReference type="ARBA" id="ARBA00022603"/>
    </source>
</evidence>
<evidence type="ECO:0000256" key="6">
    <source>
        <dbReference type="ARBA" id="ARBA00022763"/>
    </source>
</evidence>
<dbReference type="InterPro" id="IPR036388">
    <property type="entry name" value="WH-like_DNA-bd_sf"/>
</dbReference>
<dbReference type="CDD" id="cd06445">
    <property type="entry name" value="ATase"/>
    <property type="match status" value="1"/>
</dbReference>
<dbReference type="Pfam" id="PF02870">
    <property type="entry name" value="Methyltransf_1N"/>
    <property type="match status" value="1"/>
</dbReference>
<dbReference type="GO" id="GO:0003908">
    <property type="term" value="F:methylated-DNA-[protein]-cysteine S-methyltransferase activity"/>
    <property type="evidence" value="ECO:0007669"/>
    <property type="project" value="UniProtKB-EC"/>
</dbReference>
<dbReference type="Gene3D" id="1.10.10.10">
    <property type="entry name" value="Winged helix-like DNA-binding domain superfamily/Winged helix DNA-binding domain"/>
    <property type="match status" value="1"/>
</dbReference>
<evidence type="ECO:0000256" key="3">
    <source>
        <dbReference type="ARBA" id="ARBA00011918"/>
    </source>
</evidence>
<evidence type="ECO:0000313" key="11">
    <source>
        <dbReference type="EMBL" id="SDM17597.1"/>
    </source>
</evidence>
<protein>
    <recommendedName>
        <fullName evidence="3">methylated-DNA--[protein]-cysteine S-methyltransferase</fullName>
        <ecNumber evidence="3">2.1.1.63</ecNumber>
    </recommendedName>
</protein>
<dbReference type="SUPFAM" id="SSF53155">
    <property type="entry name" value="Methylated DNA-protein cysteine methyltransferase domain"/>
    <property type="match status" value="1"/>
</dbReference>
<dbReference type="RefSeq" id="WP_052445833.1">
    <property type="nucleotide sequence ID" value="NZ_FNGU01000004.1"/>
</dbReference>
<keyword evidence="7" id="KW-0234">DNA repair</keyword>
<comment type="catalytic activity">
    <reaction evidence="8">
        <text>a 6-O-methyl-2'-deoxyguanosine in DNA + L-cysteinyl-[protein] = S-methyl-L-cysteinyl-[protein] + a 2'-deoxyguanosine in DNA</text>
        <dbReference type="Rhea" id="RHEA:24000"/>
        <dbReference type="Rhea" id="RHEA-COMP:10131"/>
        <dbReference type="Rhea" id="RHEA-COMP:10132"/>
        <dbReference type="Rhea" id="RHEA-COMP:11367"/>
        <dbReference type="Rhea" id="RHEA-COMP:11368"/>
        <dbReference type="ChEBI" id="CHEBI:29950"/>
        <dbReference type="ChEBI" id="CHEBI:82612"/>
        <dbReference type="ChEBI" id="CHEBI:85445"/>
        <dbReference type="ChEBI" id="CHEBI:85448"/>
        <dbReference type="EC" id="2.1.1.63"/>
    </reaction>
</comment>
<accession>A0A1G9R430</accession>
<dbReference type="GO" id="GO:0032259">
    <property type="term" value="P:methylation"/>
    <property type="evidence" value="ECO:0007669"/>
    <property type="project" value="UniProtKB-KW"/>
</dbReference>
<evidence type="ECO:0000256" key="7">
    <source>
        <dbReference type="ARBA" id="ARBA00023204"/>
    </source>
</evidence>
<dbReference type="NCBIfam" id="TIGR00589">
    <property type="entry name" value="ogt"/>
    <property type="match status" value="1"/>
</dbReference>
<dbReference type="InterPro" id="IPR008332">
    <property type="entry name" value="MethylG_MeTrfase_N"/>
</dbReference>
<dbReference type="STRING" id="392333.SAMN05660860_02002"/>
<dbReference type="GO" id="GO:0006281">
    <property type="term" value="P:DNA repair"/>
    <property type="evidence" value="ECO:0007669"/>
    <property type="project" value="UniProtKB-KW"/>
</dbReference>
<dbReference type="SUPFAM" id="SSF46767">
    <property type="entry name" value="Methylated DNA-protein cysteine methyltransferase, C-terminal domain"/>
    <property type="match status" value="1"/>
</dbReference>
<dbReference type="InterPro" id="IPR001497">
    <property type="entry name" value="MethylDNA_cys_MeTrfase_AS"/>
</dbReference>
<dbReference type="PROSITE" id="PS00374">
    <property type="entry name" value="MGMT"/>
    <property type="match status" value="1"/>
</dbReference>
<evidence type="ECO:0000256" key="2">
    <source>
        <dbReference type="ARBA" id="ARBA00008711"/>
    </source>
</evidence>
<reference evidence="11 12" key="1">
    <citation type="submission" date="2016-10" db="EMBL/GenBank/DDBJ databases">
        <authorList>
            <person name="de Groot N.N."/>
        </authorList>
    </citation>
    <scope>NUCLEOTIDE SEQUENCE [LARGE SCALE GENOMIC DNA]</scope>
    <source>
        <strain evidence="11 12">DSM 17813</strain>
    </source>
</reference>
<proteinExistence type="inferred from homology"/>
<organism evidence="11 12">
    <name type="scientific">Geoalkalibacter ferrihydriticus</name>
    <dbReference type="NCBI Taxonomy" id="392333"/>
    <lineage>
        <taxon>Bacteria</taxon>
        <taxon>Pseudomonadati</taxon>
        <taxon>Thermodesulfobacteriota</taxon>
        <taxon>Desulfuromonadia</taxon>
        <taxon>Desulfuromonadales</taxon>
        <taxon>Geoalkalibacteraceae</taxon>
        <taxon>Geoalkalibacter</taxon>
    </lineage>
</organism>
<evidence type="ECO:0000313" key="12">
    <source>
        <dbReference type="Proteomes" id="UP000182146"/>
    </source>
</evidence>
<evidence type="ECO:0000256" key="1">
    <source>
        <dbReference type="ARBA" id="ARBA00001286"/>
    </source>
</evidence>
<evidence type="ECO:0000256" key="8">
    <source>
        <dbReference type="ARBA" id="ARBA00049348"/>
    </source>
</evidence>
<evidence type="ECO:0000256" key="5">
    <source>
        <dbReference type="ARBA" id="ARBA00022679"/>
    </source>
</evidence>
<feature type="domain" description="Methylated-DNA-[protein]-cysteine S-methyltransferase DNA binding" evidence="9">
    <location>
        <begin position="91"/>
        <end position="172"/>
    </location>
</feature>
<dbReference type="Proteomes" id="UP000182146">
    <property type="component" value="Unassembled WGS sequence"/>
</dbReference>
<dbReference type="InterPro" id="IPR014048">
    <property type="entry name" value="MethylDNA_cys_MeTrfase_DNA-bd"/>
</dbReference>
<dbReference type="FunFam" id="1.10.10.10:FF:000214">
    <property type="entry name" value="Methylated-DNA--protein-cysteine methyltransferase"/>
    <property type="match status" value="1"/>
</dbReference>
<dbReference type="AlphaFoldDB" id="A0A1G9R430"/>
<feature type="domain" description="Methylguanine DNA methyltransferase ribonuclease-like" evidence="10">
    <location>
        <begin position="10"/>
        <end position="85"/>
    </location>
</feature>